<sequence length="688" mass="80527">MVFKKQDLNEVKLIKDEHNKYKFAQKSLLECIKIYFSKNPTKEEILNNLNVKINDESINLENRIEMTENKVYIILSEDFECEYFEIQSSLEFVEVKIFNRKIKGLLIAARNDAFGSRMSAFVTAIYFAKKTGFKFGFVWRARVNKDRDGVFLEKKENLFEKEFLDEFDYSNVLPLGDTNVLCFKSLTELALKPYKKPWGSFVMNYYIVNKTHISDLDETEYKKEFQDIFFSLPFKAPYKSQFQCAKDTALNLGSFVAIHMRGGDSIETTWYRSFIFSPIIYKYIFPVDLAIFTARHFIEKGFKVVLFSADLKASLAVKEYLKDEVLDEKFFIASDFSENLNAMQAQIFEVVLMSKAEKIIANHSTYSKFAAHLGQAELLNFNTYFNTKELYNAFIIPKLKDIINISSVQKTASCAYAYLIGLKLNISFEEKIRLLNLGLEFDTNNSAFRVMILDEFFKKGYLTRAEHYLKNVINEYYENFISSLLSKLWGTHSTFQSQFIFYLKNATHNTPYISFVAAQIAIFNKNQKQAKRYIHLALQKEPYHELFLETARTLGLKVNLNNIKAQNPIPLYYSAKARIHNHLAYKLGQSMIKNSKTFLSYMKMPYILIALSIAHREEQKIKCNDILPPLESYPDYKEALKEKECFTYKLGLALMKAHKKWYGGGYLVFFFKELPKLKEEFKRKKHKF</sequence>
<dbReference type="EMBL" id="CP020867">
    <property type="protein sequence ID" value="ARJ56457.1"/>
    <property type="molecule type" value="Genomic_DNA"/>
</dbReference>
<protein>
    <submittedName>
        <fullName evidence="1">Uncharacterized protein</fullName>
    </submittedName>
</protein>
<accession>A0A1W6BWM8</accession>
<dbReference type="RefSeq" id="WP_085296637.1">
    <property type="nucleotide sequence ID" value="NZ_CP020867.1"/>
</dbReference>
<evidence type="ECO:0000313" key="1">
    <source>
        <dbReference type="EMBL" id="ARJ56457.1"/>
    </source>
</evidence>
<dbReference type="eggNOG" id="ENOG5033IV5">
    <property type="taxonomic scope" value="Bacteria"/>
</dbReference>
<dbReference type="Proteomes" id="UP000192902">
    <property type="component" value="Chromosome"/>
</dbReference>
<reference evidence="1 2" key="1">
    <citation type="submission" date="2017-04" db="EMBL/GenBank/DDBJ databases">
        <title>Complete genome sequence of the Campylobacter cuniculorum type strain LMG24588.</title>
        <authorList>
            <person name="Miller W.G."/>
            <person name="Yee E."/>
            <person name="Revez J."/>
            <person name="Bono J.L."/>
            <person name="Rossi M."/>
        </authorList>
    </citation>
    <scope>NUCLEOTIDE SEQUENCE [LARGE SCALE GENOMIC DNA]</scope>
    <source>
        <strain evidence="1 2">LMG 24588</strain>
    </source>
</reference>
<evidence type="ECO:0000313" key="2">
    <source>
        <dbReference type="Proteomes" id="UP000192902"/>
    </source>
</evidence>
<name>A0A1W6BWM8_9BACT</name>
<gene>
    <name evidence="1" type="ORF">CCUN_0846</name>
</gene>
<dbReference type="AlphaFoldDB" id="A0A1W6BWM8"/>
<proteinExistence type="predicted"/>
<organism evidence="1 2">
    <name type="scientific">Campylobacter cuniculorum DSM 23162 = LMG 24588</name>
    <dbReference type="NCBI Taxonomy" id="1121267"/>
    <lineage>
        <taxon>Bacteria</taxon>
        <taxon>Pseudomonadati</taxon>
        <taxon>Campylobacterota</taxon>
        <taxon>Epsilonproteobacteria</taxon>
        <taxon>Campylobacterales</taxon>
        <taxon>Campylobacteraceae</taxon>
        <taxon>Campylobacter</taxon>
    </lineage>
</organism>
<dbReference type="KEGG" id="ccun:CCUN_0846"/>